<sequence length="170" mass="19419">MNSQEQAYNIKTIPAQPPIQQCTFILVKFTFLRPEINTISVPILTNDGHPIRLGDFLISAFDRAAWLVRASLSSESSQKWDAEMRETVKNLLKDGVTAKVRWDLGNGEVGHSELLLREDAENLEAWRETVRMLADSRGMHCVIVEKPGVVVDHFWEWLRDANFSLRSFPP</sequence>
<keyword evidence="2" id="KW-1185">Reference proteome</keyword>
<protein>
    <submittedName>
        <fullName evidence="1">Uncharacterized protein</fullName>
    </submittedName>
</protein>
<evidence type="ECO:0000313" key="1">
    <source>
        <dbReference type="EMBL" id="KAF6811216.1"/>
    </source>
</evidence>
<evidence type="ECO:0000313" key="2">
    <source>
        <dbReference type="Proteomes" id="UP000652219"/>
    </source>
</evidence>
<dbReference type="Proteomes" id="UP000652219">
    <property type="component" value="Unassembled WGS sequence"/>
</dbReference>
<proteinExistence type="predicted"/>
<gene>
    <name evidence="1" type="ORF">CSOJ01_05895</name>
</gene>
<accession>A0A8H6MWW6</accession>
<reference evidence="1 2" key="1">
    <citation type="journal article" date="2020" name="Phytopathology">
        <title>Genome Sequence Resources of Colletotrichum truncatum, C. plurivorum, C. musicola, and C. sojae: Four Species Pathogenic to Soybean (Glycine max).</title>
        <authorList>
            <person name="Rogerio F."/>
            <person name="Boufleur T.R."/>
            <person name="Ciampi-Guillardi M."/>
            <person name="Sukno S.A."/>
            <person name="Thon M.R."/>
            <person name="Massola Junior N.S."/>
            <person name="Baroncelli R."/>
        </authorList>
    </citation>
    <scope>NUCLEOTIDE SEQUENCE [LARGE SCALE GENOMIC DNA]</scope>
    <source>
        <strain evidence="1 2">LFN0009</strain>
    </source>
</reference>
<dbReference type="AlphaFoldDB" id="A0A8H6MWW6"/>
<comment type="caution">
    <text evidence="1">The sequence shown here is derived from an EMBL/GenBank/DDBJ whole genome shotgun (WGS) entry which is preliminary data.</text>
</comment>
<organism evidence="1 2">
    <name type="scientific">Colletotrichum sojae</name>
    <dbReference type="NCBI Taxonomy" id="2175907"/>
    <lineage>
        <taxon>Eukaryota</taxon>
        <taxon>Fungi</taxon>
        <taxon>Dikarya</taxon>
        <taxon>Ascomycota</taxon>
        <taxon>Pezizomycotina</taxon>
        <taxon>Sordariomycetes</taxon>
        <taxon>Hypocreomycetidae</taxon>
        <taxon>Glomerellales</taxon>
        <taxon>Glomerellaceae</taxon>
        <taxon>Colletotrichum</taxon>
        <taxon>Colletotrichum orchidearum species complex</taxon>
    </lineage>
</organism>
<dbReference type="EMBL" id="WIGN01000077">
    <property type="protein sequence ID" value="KAF6811216.1"/>
    <property type="molecule type" value="Genomic_DNA"/>
</dbReference>
<name>A0A8H6MWW6_9PEZI</name>